<dbReference type="EMBL" id="CP092751">
    <property type="protein sequence ID" value="USP96512.1"/>
    <property type="molecule type" value="Genomic_DNA"/>
</dbReference>
<accession>A0ABY4Y1N3</accession>
<gene>
    <name evidence="2" type="ORF">MKF32_05525</name>
</gene>
<protein>
    <submittedName>
        <fullName evidence="2">Uncharacterized protein</fullName>
    </submittedName>
</protein>
<keyword evidence="1" id="KW-0472">Membrane</keyword>
<keyword evidence="3" id="KW-1185">Reference proteome</keyword>
<reference evidence="2" key="1">
    <citation type="submission" date="2022-02" db="EMBL/GenBank/DDBJ databases">
        <title>Draft Genome Sequence of Bacillus vallismortis Strain BL01, Isolated from Artemisia lerchiana Web. Roots.</title>
        <authorList>
            <person name="Chebotar V.K."/>
            <person name="Gancheva M.S."/>
            <person name="Chizhevskaya E.P."/>
            <person name="Komarova O.V."/>
            <person name="Baganova M.E."/>
            <person name="Zaplatkin A.N."/>
            <person name="Pishchik V.N."/>
        </authorList>
    </citation>
    <scope>NUCLEOTIDE SEQUENCE</scope>
    <source>
        <strain evidence="2">BL01</strain>
    </source>
</reference>
<proteinExistence type="predicted"/>
<evidence type="ECO:0000256" key="1">
    <source>
        <dbReference type="SAM" id="Phobius"/>
    </source>
</evidence>
<sequence>MNGNIHEAWVIRIFLIQSLEMTATVSVFFTRETMVFLFLLLARVMAFFLFLAMEIFIEPLVKEPKIIEPITTMMFPFM</sequence>
<evidence type="ECO:0000313" key="2">
    <source>
        <dbReference type="EMBL" id="USP96512.1"/>
    </source>
</evidence>
<keyword evidence="1" id="KW-1133">Transmembrane helix</keyword>
<dbReference type="Proteomes" id="UP001057348">
    <property type="component" value="Chromosome"/>
</dbReference>
<feature type="transmembrane region" description="Helical" evidence="1">
    <location>
        <begin position="35"/>
        <end position="57"/>
    </location>
</feature>
<dbReference type="RefSeq" id="WP_176365276.1">
    <property type="nucleotide sequence ID" value="NZ_CP092751.1"/>
</dbReference>
<name>A0ABY4Y1N3_BACVA</name>
<evidence type="ECO:0000313" key="3">
    <source>
        <dbReference type="Proteomes" id="UP001057348"/>
    </source>
</evidence>
<organism evidence="2 3">
    <name type="scientific">Bacillus vallismortis</name>
    <dbReference type="NCBI Taxonomy" id="72361"/>
    <lineage>
        <taxon>Bacteria</taxon>
        <taxon>Bacillati</taxon>
        <taxon>Bacillota</taxon>
        <taxon>Bacilli</taxon>
        <taxon>Bacillales</taxon>
        <taxon>Bacillaceae</taxon>
        <taxon>Bacillus</taxon>
    </lineage>
</organism>
<feature type="transmembrane region" description="Helical" evidence="1">
    <location>
        <begin position="9"/>
        <end position="29"/>
    </location>
</feature>
<keyword evidence="1" id="KW-0812">Transmembrane</keyword>